<comment type="caution">
    <text evidence="11">The sequence shown here is derived from an EMBL/GenBank/DDBJ whole genome shotgun (WGS) entry which is preliminary data.</text>
</comment>
<evidence type="ECO:0000256" key="7">
    <source>
        <dbReference type="ARBA" id="ARBA00037107"/>
    </source>
</evidence>
<dbReference type="Proteomes" id="UP000193498">
    <property type="component" value="Unassembled WGS sequence"/>
</dbReference>
<feature type="compositionally biased region" description="Basic and acidic residues" evidence="9">
    <location>
        <begin position="413"/>
        <end position="422"/>
    </location>
</feature>
<feature type="compositionally biased region" description="Acidic residues" evidence="9">
    <location>
        <begin position="386"/>
        <end position="399"/>
    </location>
</feature>
<dbReference type="AlphaFoldDB" id="A0A1Y1VQ02"/>
<dbReference type="InterPro" id="IPR002110">
    <property type="entry name" value="Ankyrin_rpt"/>
</dbReference>
<dbReference type="InParanoid" id="A0A1Y1VQ02"/>
<protein>
    <recommendedName>
        <fullName evidence="10">Ankyrin repeat domain-containing protein</fullName>
    </recommendedName>
</protein>
<comment type="subcellular location">
    <subcellularLocation>
        <location evidence="1">Endoplasmic reticulum membrane</location>
    </subcellularLocation>
</comment>
<sequence>MHLNYPLHRLVFQNDFAGLETALGGSLYNQINERDHHGNTPLQLSLLLEHLEVAHLLLDRGADCIGRKRDHNGVPTWSPLEDATALQNRDLIRKILLKSVEQQARDWCASPISLLTAKAHQPSANENPVSTNSPPEGGPLAKLNQRLGETLDITLHWKFTSRLSNLLARHTLPRDAIRVRKKGCYFRVDFGEPTLLLGGRVQSPDQTAADVIQKRRQALKKSNQSRFSLIVRADDPNSAQAFPLPPTVIIVDHERELTQEVYPSLTGPLIDNFVGNTMRSPMVKWWLPLQNVTIKPCEPRKKLSLLKKKTGHKIYKIKNVSISILARELVDNMWTSPNGRTVSVSSSVLINKLRSLGFNGLDTLLSQEKTDVADGPKNGTQGSMDSDSEVDSDSEDDLDSNGKSSGTGPKFLKRQDRSDTASKRQSLAWDEVSIEQFGNVYRSEQDAIPVVVAEDLDHYFNENNTGAITFSKAKVSTQLFKFECKQSIKVCWAQPRGLDKSDGFPISLSQISPVLEQLLGGGILDWSGFVRLCNIAHKDGETPAGFPVKIDFPLHPVLGVRISTKECEVGSDISEDIFWLKEYTPGIILK</sequence>
<keyword evidence="13" id="KW-1185">Reference proteome</keyword>
<dbReference type="PANTHER" id="PTHR12447:SF25">
    <property type="entry name" value="ANKYRIN REPEAT DOMAIN-CONTAINING PROTEIN 13C"/>
    <property type="match status" value="1"/>
</dbReference>
<dbReference type="EMBL" id="MCFE01000226">
    <property type="protein sequence ID" value="ORX93714.1"/>
    <property type="molecule type" value="Genomic_DNA"/>
</dbReference>
<evidence type="ECO:0000256" key="3">
    <source>
        <dbReference type="ARBA" id="ARBA00022824"/>
    </source>
</evidence>
<feature type="repeat" description="ANK" evidence="8">
    <location>
        <begin position="37"/>
        <end position="63"/>
    </location>
</feature>
<dbReference type="PROSITE" id="PS50297">
    <property type="entry name" value="ANK_REP_REGION"/>
    <property type="match status" value="1"/>
</dbReference>
<dbReference type="InterPro" id="IPR036770">
    <property type="entry name" value="Ankyrin_rpt-contain_sf"/>
</dbReference>
<evidence type="ECO:0000256" key="1">
    <source>
        <dbReference type="ARBA" id="ARBA00004586"/>
    </source>
</evidence>
<comment type="function">
    <text evidence="7">Acts as a molecular chaperone for G protein-coupled receptors, regulating their biogenesis and exit from the ER.</text>
</comment>
<keyword evidence="3" id="KW-0256">Endoplasmic reticulum</keyword>
<dbReference type="InterPro" id="IPR021832">
    <property type="entry name" value="ANKRD13"/>
</dbReference>
<organism evidence="11 13">
    <name type="scientific">Basidiobolus meristosporus CBS 931.73</name>
    <dbReference type="NCBI Taxonomy" id="1314790"/>
    <lineage>
        <taxon>Eukaryota</taxon>
        <taxon>Fungi</taxon>
        <taxon>Fungi incertae sedis</taxon>
        <taxon>Zoopagomycota</taxon>
        <taxon>Entomophthoromycotina</taxon>
        <taxon>Basidiobolomycetes</taxon>
        <taxon>Basidiobolales</taxon>
        <taxon>Basidiobolaceae</taxon>
        <taxon>Basidiobolus</taxon>
    </lineage>
</organism>
<keyword evidence="6" id="KW-0143">Chaperone</keyword>
<dbReference type="PROSITE" id="PS50088">
    <property type="entry name" value="ANK_REPEAT"/>
    <property type="match status" value="1"/>
</dbReference>
<dbReference type="EMBL" id="MCFE01001358">
    <property type="protein sequence ID" value="ORX62513.1"/>
    <property type="molecule type" value="Genomic_DNA"/>
</dbReference>
<feature type="domain" description="Ankyrin repeat" evidence="10">
    <location>
        <begin position="223"/>
        <end position="563"/>
    </location>
</feature>
<keyword evidence="5" id="KW-0472">Membrane</keyword>
<evidence type="ECO:0000313" key="12">
    <source>
        <dbReference type="EMBL" id="ORX93714.1"/>
    </source>
</evidence>
<dbReference type="InterPro" id="IPR055285">
    <property type="entry name" value="ANKRD13_C"/>
</dbReference>
<dbReference type="OrthoDB" id="1585644at2759"/>
<evidence type="ECO:0000256" key="6">
    <source>
        <dbReference type="ARBA" id="ARBA00023186"/>
    </source>
</evidence>
<reference evidence="11 13" key="1">
    <citation type="submission" date="2016-07" db="EMBL/GenBank/DDBJ databases">
        <title>Pervasive Adenine N6-methylation of Active Genes in Fungi.</title>
        <authorList>
            <consortium name="DOE Joint Genome Institute"/>
            <person name="Mondo S.J."/>
            <person name="Dannebaum R.O."/>
            <person name="Kuo R.C."/>
            <person name="Labutti K."/>
            <person name="Haridas S."/>
            <person name="Kuo A."/>
            <person name="Salamov A."/>
            <person name="Ahrendt S.R."/>
            <person name="Lipzen A."/>
            <person name="Sullivan W."/>
            <person name="Andreopoulos W.B."/>
            <person name="Clum A."/>
            <person name="Lindquist E."/>
            <person name="Daum C."/>
            <person name="Ramamoorthy G.K."/>
            <person name="Gryganskyi A."/>
            <person name="Culley D."/>
            <person name="Magnuson J.K."/>
            <person name="James T.Y."/>
            <person name="O'Malley M.A."/>
            <person name="Stajich J.E."/>
            <person name="Spatafora J.W."/>
            <person name="Visel A."/>
            <person name="Grigoriev I.V."/>
        </authorList>
    </citation>
    <scope>NUCLEOTIDE SEQUENCE [LARGE SCALE GENOMIC DNA]</scope>
    <source>
        <strain evidence="11 13">CBS 931.73</strain>
    </source>
</reference>
<keyword evidence="2" id="KW-0677">Repeat</keyword>
<dbReference type="GO" id="GO:0005789">
    <property type="term" value="C:endoplasmic reticulum membrane"/>
    <property type="evidence" value="ECO:0007669"/>
    <property type="project" value="UniProtKB-SubCell"/>
</dbReference>
<evidence type="ECO:0000256" key="8">
    <source>
        <dbReference type="PROSITE-ProRule" id="PRU00023"/>
    </source>
</evidence>
<dbReference type="PANTHER" id="PTHR12447">
    <property type="entry name" value="ANKYRIN REPEAT DOMAIN-CONTAINING PROTEIN 13"/>
    <property type="match status" value="1"/>
</dbReference>
<name>A0A1Y1VQ02_9FUNG</name>
<dbReference type="Pfam" id="PF11904">
    <property type="entry name" value="ANKRD13_C"/>
    <property type="match status" value="1"/>
</dbReference>
<dbReference type="Gene3D" id="1.25.40.20">
    <property type="entry name" value="Ankyrin repeat-containing domain"/>
    <property type="match status" value="1"/>
</dbReference>
<evidence type="ECO:0000259" key="10">
    <source>
        <dbReference type="Pfam" id="PF11904"/>
    </source>
</evidence>
<accession>A0A1Y1VQ02</accession>
<evidence type="ECO:0000256" key="9">
    <source>
        <dbReference type="SAM" id="MobiDB-lite"/>
    </source>
</evidence>
<evidence type="ECO:0000256" key="4">
    <source>
        <dbReference type="ARBA" id="ARBA00023043"/>
    </source>
</evidence>
<evidence type="ECO:0000256" key="2">
    <source>
        <dbReference type="ARBA" id="ARBA00022737"/>
    </source>
</evidence>
<evidence type="ECO:0000313" key="11">
    <source>
        <dbReference type="EMBL" id="ORX62513.1"/>
    </source>
</evidence>
<evidence type="ECO:0000313" key="13">
    <source>
        <dbReference type="Proteomes" id="UP000193498"/>
    </source>
</evidence>
<feature type="region of interest" description="Disordered" evidence="9">
    <location>
        <begin position="369"/>
        <end position="425"/>
    </location>
</feature>
<dbReference type="SUPFAM" id="SSF48403">
    <property type="entry name" value="Ankyrin repeat"/>
    <property type="match status" value="1"/>
</dbReference>
<proteinExistence type="predicted"/>
<gene>
    <name evidence="12" type="ORF">K493DRAFT_315860</name>
    <name evidence="11" type="ORF">K493DRAFT_322144</name>
</gene>
<keyword evidence="4 8" id="KW-0040">ANK repeat</keyword>
<evidence type="ECO:0000256" key="5">
    <source>
        <dbReference type="ARBA" id="ARBA00023136"/>
    </source>
</evidence>